<dbReference type="InterPro" id="IPR000515">
    <property type="entry name" value="MetI-like"/>
</dbReference>
<evidence type="ECO:0000256" key="4">
    <source>
        <dbReference type="ARBA" id="ARBA00022692"/>
    </source>
</evidence>
<reference evidence="9 10" key="1">
    <citation type="submission" date="2019-07" db="EMBL/GenBank/DDBJ databases">
        <title>Deinococcus detaillus sp. nov., isolated from humus soil in Antarctica.</title>
        <authorList>
            <person name="Zhang K."/>
        </authorList>
    </citation>
    <scope>NUCLEOTIDE SEQUENCE [LARGE SCALE GENOMIC DNA]</scope>
    <source>
        <strain evidence="9 10">H1</strain>
    </source>
</reference>
<evidence type="ECO:0000256" key="7">
    <source>
        <dbReference type="RuleBase" id="RU363032"/>
    </source>
</evidence>
<feature type="transmembrane region" description="Helical" evidence="7">
    <location>
        <begin position="205"/>
        <end position="225"/>
    </location>
</feature>
<keyword evidence="10" id="KW-1185">Reference proteome</keyword>
<dbReference type="PROSITE" id="PS50928">
    <property type="entry name" value="ABC_TM1"/>
    <property type="match status" value="1"/>
</dbReference>
<dbReference type="OrthoDB" id="9806409at2"/>
<comment type="caution">
    <text evidence="9">The sequence shown here is derived from an EMBL/GenBank/DDBJ whole genome shotgun (WGS) entry which is preliminary data.</text>
</comment>
<feature type="domain" description="ABC transmembrane type-1" evidence="8">
    <location>
        <begin position="96"/>
        <end position="326"/>
    </location>
</feature>
<dbReference type="Pfam" id="PF00528">
    <property type="entry name" value="BPD_transp_1"/>
    <property type="match status" value="1"/>
</dbReference>
<dbReference type="InterPro" id="IPR045621">
    <property type="entry name" value="BPD_transp_1_N"/>
</dbReference>
<feature type="transmembrane region" description="Helical" evidence="7">
    <location>
        <begin position="9"/>
        <end position="30"/>
    </location>
</feature>
<evidence type="ECO:0000256" key="5">
    <source>
        <dbReference type="ARBA" id="ARBA00022989"/>
    </source>
</evidence>
<protein>
    <submittedName>
        <fullName evidence="9">ABC transporter permease subunit</fullName>
    </submittedName>
</protein>
<sequence length="422" mass="45488">MLNFVIRRVLALPLIMLAVTFLIVLVMQLIPPEQRAVAFTTNLQQLDRVQEIIKTNHLDGSVFEQYGLWLGQALSGNLGFSRTSGQPVTATLLARFPATLELTLFTLIPLVWVGIWLGGQAAVHRNRLPDAVIRIIAVLGYSIPSFVLGVWLLVIFYGALDWLPGTGNISNDSALLLMTGSVRHVTGLVTIDAPLSGRLDVFWDGLKHLILPSFTLLVVGIPALIKGTRASMIEALHSDYIRTARAKGITERVVIHKHARRNAMLPVATLISLSVSGLLQGAVLAETLYGYPGVGAWDAQAAAAGGHPRALGNFTRLLSHYVREQGLLSLEEGVRRMTSLPAEHLRLKDRGELRGGAYADVVIFDPATIQDKATYAESNNLSVGVQGVWVNGVQTLNDGQHTGALPGMRLYGPGAATSGRAG</sequence>
<feature type="transmembrane region" description="Helical" evidence="7">
    <location>
        <begin position="135"/>
        <end position="160"/>
    </location>
</feature>
<dbReference type="SUPFAM" id="SSF161098">
    <property type="entry name" value="MetI-like"/>
    <property type="match status" value="1"/>
</dbReference>
<dbReference type="PANTHER" id="PTHR43163">
    <property type="entry name" value="DIPEPTIDE TRANSPORT SYSTEM PERMEASE PROTEIN DPPB-RELATED"/>
    <property type="match status" value="1"/>
</dbReference>
<evidence type="ECO:0000313" key="10">
    <source>
        <dbReference type="Proteomes" id="UP000316092"/>
    </source>
</evidence>
<dbReference type="InterPro" id="IPR006680">
    <property type="entry name" value="Amidohydro-rel"/>
</dbReference>
<keyword evidence="2 7" id="KW-0813">Transport</keyword>
<evidence type="ECO:0000256" key="1">
    <source>
        <dbReference type="ARBA" id="ARBA00004651"/>
    </source>
</evidence>
<dbReference type="InterPro" id="IPR032466">
    <property type="entry name" value="Metal_Hydrolase"/>
</dbReference>
<evidence type="ECO:0000313" key="9">
    <source>
        <dbReference type="EMBL" id="TSA87559.1"/>
    </source>
</evidence>
<dbReference type="Pfam" id="PF01979">
    <property type="entry name" value="Amidohydro_1"/>
    <property type="match status" value="1"/>
</dbReference>
<dbReference type="EMBL" id="VKDB01000002">
    <property type="protein sequence ID" value="TSA87559.1"/>
    <property type="molecule type" value="Genomic_DNA"/>
</dbReference>
<accession>A0A553V517</accession>
<dbReference type="Proteomes" id="UP000316092">
    <property type="component" value="Unassembled WGS sequence"/>
</dbReference>
<dbReference type="SUPFAM" id="SSF51556">
    <property type="entry name" value="Metallo-dependent hydrolases"/>
    <property type="match status" value="1"/>
</dbReference>
<dbReference type="GO" id="GO:0016810">
    <property type="term" value="F:hydrolase activity, acting on carbon-nitrogen (but not peptide) bonds"/>
    <property type="evidence" value="ECO:0007669"/>
    <property type="project" value="InterPro"/>
</dbReference>
<dbReference type="CDD" id="cd06261">
    <property type="entry name" value="TM_PBP2"/>
    <property type="match status" value="1"/>
</dbReference>
<dbReference type="Gene3D" id="3.20.20.140">
    <property type="entry name" value="Metal-dependent hydrolases"/>
    <property type="match status" value="1"/>
</dbReference>
<evidence type="ECO:0000256" key="3">
    <source>
        <dbReference type="ARBA" id="ARBA00022475"/>
    </source>
</evidence>
<evidence type="ECO:0000256" key="2">
    <source>
        <dbReference type="ARBA" id="ARBA00022448"/>
    </source>
</evidence>
<keyword evidence="6 7" id="KW-0472">Membrane</keyword>
<comment type="similarity">
    <text evidence="7">Belongs to the binding-protein-dependent transport system permease family.</text>
</comment>
<gene>
    <name evidence="9" type="ORF">FNU79_03515</name>
</gene>
<comment type="subcellular location">
    <subcellularLocation>
        <location evidence="1 7">Cell membrane</location>
        <topology evidence="1 7">Multi-pass membrane protein</topology>
    </subcellularLocation>
</comment>
<keyword evidence="5 7" id="KW-1133">Transmembrane helix</keyword>
<dbReference type="RefSeq" id="WP_143719515.1">
    <property type="nucleotide sequence ID" value="NZ_VKDB01000002.1"/>
</dbReference>
<dbReference type="AlphaFoldDB" id="A0A553V517"/>
<dbReference type="GO" id="GO:0005886">
    <property type="term" value="C:plasma membrane"/>
    <property type="evidence" value="ECO:0007669"/>
    <property type="project" value="UniProtKB-SubCell"/>
</dbReference>
<dbReference type="InterPro" id="IPR035906">
    <property type="entry name" value="MetI-like_sf"/>
</dbReference>
<dbReference type="InterPro" id="IPR011059">
    <property type="entry name" value="Metal-dep_hydrolase_composite"/>
</dbReference>
<dbReference type="PANTHER" id="PTHR43163:SF6">
    <property type="entry name" value="DIPEPTIDE TRANSPORT SYSTEM PERMEASE PROTEIN DPPB-RELATED"/>
    <property type="match status" value="1"/>
</dbReference>
<evidence type="ECO:0000256" key="6">
    <source>
        <dbReference type="ARBA" id="ARBA00023136"/>
    </source>
</evidence>
<evidence type="ECO:0000259" key="8">
    <source>
        <dbReference type="PROSITE" id="PS50928"/>
    </source>
</evidence>
<keyword evidence="4 7" id="KW-0812">Transmembrane</keyword>
<feature type="transmembrane region" description="Helical" evidence="7">
    <location>
        <begin position="102"/>
        <end position="123"/>
    </location>
</feature>
<organism evidence="9 10">
    <name type="scientific">Deinococcus detaillensis</name>
    <dbReference type="NCBI Taxonomy" id="2592048"/>
    <lineage>
        <taxon>Bacteria</taxon>
        <taxon>Thermotogati</taxon>
        <taxon>Deinococcota</taxon>
        <taxon>Deinococci</taxon>
        <taxon>Deinococcales</taxon>
        <taxon>Deinococcaceae</taxon>
        <taxon>Deinococcus</taxon>
    </lineage>
</organism>
<keyword evidence="3" id="KW-1003">Cell membrane</keyword>
<name>A0A553V517_9DEIO</name>
<dbReference type="GO" id="GO:0055085">
    <property type="term" value="P:transmembrane transport"/>
    <property type="evidence" value="ECO:0007669"/>
    <property type="project" value="InterPro"/>
</dbReference>
<proteinExistence type="inferred from homology"/>
<dbReference type="SUPFAM" id="SSF51338">
    <property type="entry name" value="Composite domain of metallo-dependent hydrolases"/>
    <property type="match status" value="1"/>
</dbReference>
<dbReference type="Pfam" id="PF19300">
    <property type="entry name" value="BPD_transp_1_N"/>
    <property type="match status" value="1"/>
</dbReference>